<dbReference type="PANTHER" id="PTHR13032:SF6">
    <property type="entry name" value="MITOCHONDRIAL IMPORT INNER MEMBRANE TRANSLOCASE SUBUNIT TIM21"/>
    <property type="match status" value="1"/>
</dbReference>
<dbReference type="PANTHER" id="PTHR13032">
    <property type="entry name" value="MITOCHONDRIAL IMPORT INNER MEMBRANE TRANSLOCASE SUBUNIT TIM21"/>
    <property type="match status" value="1"/>
</dbReference>
<feature type="region of interest" description="Disordered" evidence="9">
    <location>
        <begin position="152"/>
        <end position="180"/>
    </location>
</feature>
<comment type="similarity">
    <text evidence="2 8">Belongs to the TIM21 family.</text>
</comment>
<feature type="non-terminal residue" evidence="10">
    <location>
        <position position="1"/>
    </location>
</feature>
<comment type="caution">
    <text evidence="10">The sequence shown here is derived from an EMBL/GenBank/DDBJ whole genome shotgun (WGS) entry which is preliminary data.</text>
</comment>
<keyword evidence="7" id="KW-0472">Membrane</keyword>
<keyword evidence="6 8" id="KW-0496">Mitochondrion</keyword>
<protein>
    <recommendedName>
        <fullName evidence="8">Mitochondrial import inner membrane translocase subunit Tim21</fullName>
    </recommendedName>
</protein>
<dbReference type="EMBL" id="NIVC01000227">
    <property type="protein sequence ID" value="PAA87527.1"/>
    <property type="molecule type" value="Genomic_DNA"/>
</dbReference>
<keyword evidence="11" id="KW-1185">Reference proteome</keyword>
<evidence type="ECO:0000256" key="1">
    <source>
        <dbReference type="ARBA" id="ARBA00004304"/>
    </source>
</evidence>
<evidence type="ECO:0000313" key="11">
    <source>
        <dbReference type="Proteomes" id="UP000215902"/>
    </source>
</evidence>
<keyword evidence="4" id="KW-0809">Transit peptide</keyword>
<dbReference type="InterPro" id="IPR038552">
    <property type="entry name" value="Tim21_IMS_sf"/>
</dbReference>
<evidence type="ECO:0000256" key="6">
    <source>
        <dbReference type="ARBA" id="ARBA00023128"/>
    </source>
</evidence>
<evidence type="ECO:0000256" key="8">
    <source>
        <dbReference type="RuleBase" id="RU367142"/>
    </source>
</evidence>
<dbReference type="Gene3D" id="3.10.450.320">
    <property type="entry name" value="Mitochondrial import inner membrane translocase subunit Tim21"/>
    <property type="match status" value="1"/>
</dbReference>
<comment type="function">
    <text evidence="8">Essential component of the TIM23 complex, a complex that mediates the translocation of transit peptide-containing proteins across the mitochondrial inner membrane.</text>
</comment>
<organism evidence="10 11">
    <name type="scientific">Macrostomum lignano</name>
    <dbReference type="NCBI Taxonomy" id="282301"/>
    <lineage>
        <taxon>Eukaryota</taxon>
        <taxon>Metazoa</taxon>
        <taxon>Spiralia</taxon>
        <taxon>Lophotrochozoa</taxon>
        <taxon>Platyhelminthes</taxon>
        <taxon>Rhabditophora</taxon>
        <taxon>Macrostomorpha</taxon>
        <taxon>Macrostomida</taxon>
        <taxon>Macrostomidae</taxon>
        <taxon>Macrostomum</taxon>
    </lineage>
</organism>
<dbReference type="AlphaFoldDB" id="A0A267GQ93"/>
<evidence type="ECO:0000256" key="3">
    <source>
        <dbReference type="ARBA" id="ARBA00022692"/>
    </source>
</evidence>
<feature type="region of interest" description="Disordered" evidence="9">
    <location>
        <begin position="232"/>
        <end position="254"/>
    </location>
</feature>
<keyword evidence="8" id="KW-0811">Translocation</keyword>
<keyword evidence="8" id="KW-0813">Transport</keyword>
<keyword evidence="8" id="KW-0653">Protein transport</keyword>
<proteinExistence type="inferred from homology"/>
<dbReference type="GO" id="GO:0030150">
    <property type="term" value="P:protein import into mitochondrial matrix"/>
    <property type="evidence" value="ECO:0007669"/>
    <property type="project" value="UniProtKB-UniRule"/>
</dbReference>
<keyword evidence="5" id="KW-1133">Transmembrane helix</keyword>
<reference evidence="10 11" key="1">
    <citation type="submission" date="2017-06" db="EMBL/GenBank/DDBJ databases">
        <title>A platform for efficient transgenesis in Macrostomum lignano, a flatworm model organism for stem cell research.</title>
        <authorList>
            <person name="Berezikov E."/>
        </authorList>
    </citation>
    <scope>NUCLEOTIDE SEQUENCE [LARGE SCALE GENOMIC DNA]</scope>
    <source>
        <strain evidence="10">DV1</strain>
        <tissue evidence="10">Whole organism</tissue>
    </source>
</reference>
<evidence type="ECO:0000256" key="9">
    <source>
        <dbReference type="SAM" id="MobiDB-lite"/>
    </source>
</evidence>
<dbReference type="STRING" id="282301.A0A267GQ93"/>
<dbReference type="Proteomes" id="UP000215902">
    <property type="component" value="Unassembled WGS sequence"/>
</dbReference>
<evidence type="ECO:0000256" key="2">
    <source>
        <dbReference type="ARBA" id="ARBA00010867"/>
    </source>
</evidence>
<comment type="subunit">
    <text evidence="8">Component of the TIM23 complex.</text>
</comment>
<dbReference type="Pfam" id="PF08294">
    <property type="entry name" value="TIM21"/>
    <property type="match status" value="1"/>
</dbReference>
<keyword evidence="8" id="KW-0999">Mitochondrion inner membrane</keyword>
<evidence type="ECO:0000256" key="5">
    <source>
        <dbReference type="ARBA" id="ARBA00022989"/>
    </source>
</evidence>
<evidence type="ECO:0000256" key="4">
    <source>
        <dbReference type="ARBA" id="ARBA00022946"/>
    </source>
</evidence>
<evidence type="ECO:0000256" key="7">
    <source>
        <dbReference type="ARBA" id="ARBA00023136"/>
    </source>
</evidence>
<dbReference type="InterPro" id="IPR013261">
    <property type="entry name" value="Tim21"/>
</dbReference>
<comment type="subcellular location">
    <subcellularLocation>
        <location evidence="8">Mitochondrion inner membrane</location>
        <topology evidence="8">Single-pass membrane protein</topology>
    </subcellularLocation>
    <subcellularLocation>
        <location evidence="1">Mitochondrion membrane</location>
        <topology evidence="1">Single-pass membrane protein</topology>
    </subcellularLocation>
</comment>
<dbReference type="OrthoDB" id="436405at2759"/>
<dbReference type="GO" id="GO:0005744">
    <property type="term" value="C:TIM23 mitochondrial import inner membrane translocase complex"/>
    <property type="evidence" value="ECO:0007669"/>
    <property type="project" value="UniProtKB-UniRule"/>
</dbReference>
<sequence length="254" mass="27956">SLVLLRGPVSGHGLVVAARAALFKRCHSNPGASNARAINSVCLRRYQSTDQKQQQQQQQQQKQTDHAQQLSKSVIFGERPPSQSYANLTPAQKVVEGSKDFGYTLVVLAGVLVTGGLFYALWRELYSSESPTALQSLATERCLQDPQVQAALGEPIRSHGDGSSRRSRSRVHSEESLDSETGQRVMSLRFHLVGQFNRADVYAQGVKAEDKSWQLKLLVVELQQYPKRVIVLEKPDKPPPPPPSDMTLLGSAGK</sequence>
<evidence type="ECO:0000313" key="10">
    <source>
        <dbReference type="EMBL" id="PAA87527.1"/>
    </source>
</evidence>
<keyword evidence="3" id="KW-0812">Transmembrane</keyword>
<gene>
    <name evidence="10" type="ORF">BOX15_Mlig013509g1</name>
</gene>
<accession>A0A267GQ93</accession>
<name>A0A267GQ93_9PLAT</name>